<dbReference type="PIRSF" id="PIRSF000332">
    <property type="entry name" value="FMO"/>
    <property type="match status" value="1"/>
</dbReference>
<evidence type="ECO:0000256" key="2">
    <source>
        <dbReference type="ARBA" id="ARBA00022630"/>
    </source>
</evidence>
<dbReference type="GO" id="GO:0004499">
    <property type="term" value="F:N,N-dimethylaniline monooxygenase activity"/>
    <property type="evidence" value="ECO:0007669"/>
    <property type="project" value="InterPro"/>
</dbReference>
<reference evidence="7" key="1">
    <citation type="journal article" date="2023" name="Mol. Phylogenet. Evol.">
        <title>Genome-scale phylogeny and comparative genomics of the fungal order Sordariales.</title>
        <authorList>
            <person name="Hensen N."/>
            <person name="Bonometti L."/>
            <person name="Westerberg I."/>
            <person name="Brannstrom I.O."/>
            <person name="Guillou S."/>
            <person name="Cros-Aarteil S."/>
            <person name="Calhoun S."/>
            <person name="Haridas S."/>
            <person name="Kuo A."/>
            <person name="Mondo S."/>
            <person name="Pangilinan J."/>
            <person name="Riley R."/>
            <person name="LaButti K."/>
            <person name="Andreopoulos B."/>
            <person name="Lipzen A."/>
            <person name="Chen C."/>
            <person name="Yan M."/>
            <person name="Daum C."/>
            <person name="Ng V."/>
            <person name="Clum A."/>
            <person name="Steindorff A."/>
            <person name="Ohm R.A."/>
            <person name="Martin F."/>
            <person name="Silar P."/>
            <person name="Natvig D.O."/>
            <person name="Lalanne C."/>
            <person name="Gautier V."/>
            <person name="Ament-Velasquez S.L."/>
            <person name="Kruys A."/>
            <person name="Hutchinson M.I."/>
            <person name="Powell A.J."/>
            <person name="Barry K."/>
            <person name="Miller A.N."/>
            <person name="Grigoriev I.V."/>
            <person name="Debuchy R."/>
            <person name="Gladieux P."/>
            <person name="Hiltunen Thoren M."/>
            <person name="Johannesson H."/>
        </authorList>
    </citation>
    <scope>NUCLEOTIDE SEQUENCE</scope>
    <source>
        <strain evidence="7">CBS 359.72</strain>
    </source>
</reference>
<dbReference type="PANTHER" id="PTHR23023">
    <property type="entry name" value="DIMETHYLANILINE MONOOXYGENASE"/>
    <property type="match status" value="1"/>
</dbReference>
<dbReference type="GO" id="GO:0050661">
    <property type="term" value="F:NADP binding"/>
    <property type="evidence" value="ECO:0007669"/>
    <property type="project" value="InterPro"/>
</dbReference>
<evidence type="ECO:0000313" key="8">
    <source>
        <dbReference type="Proteomes" id="UP001303647"/>
    </source>
</evidence>
<dbReference type="Pfam" id="PF13450">
    <property type="entry name" value="NAD_binding_8"/>
    <property type="match status" value="1"/>
</dbReference>
<evidence type="ECO:0000256" key="3">
    <source>
        <dbReference type="ARBA" id="ARBA00022827"/>
    </source>
</evidence>
<dbReference type="InterPro" id="IPR036188">
    <property type="entry name" value="FAD/NAD-bd_sf"/>
</dbReference>
<evidence type="ECO:0000256" key="6">
    <source>
        <dbReference type="SAM" id="MobiDB-lite"/>
    </source>
</evidence>
<keyword evidence="2" id="KW-0285">Flavoprotein</keyword>
<comment type="similarity">
    <text evidence="1">Belongs to the FMO family.</text>
</comment>
<dbReference type="Proteomes" id="UP001303647">
    <property type="component" value="Unassembled WGS sequence"/>
</dbReference>
<dbReference type="AlphaFoldDB" id="A0AAN7CKK6"/>
<evidence type="ECO:0000313" key="7">
    <source>
        <dbReference type="EMBL" id="KAK4243831.1"/>
    </source>
</evidence>
<organism evidence="7 8">
    <name type="scientific">Corynascus novoguineensis</name>
    <dbReference type="NCBI Taxonomy" id="1126955"/>
    <lineage>
        <taxon>Eukaryota</taxon>
        <taxon>Fungi</taxon>
        <taxon>Dikarya</taxon>
        <taxon>Ascomycota</taxon>
        <taxon>Pezizomycotina</taxon>
        <taxon>Sordariomycetes</taxon>
        <taxon>Sordariomycetidae</taxon>
        <taxon>Sordariales</taxon>
        <taxon>Chaetomiaceae</taxon>
        <taxon>Corynascus</taxon>
    </lineage>
</organism>
<keyword evidence="5" id="KW-0560">Oxidoreductase</keyword>
<accession>A0AAN7CKK6</accession>
<dbReference type="Pfam" id="PF00743">
    <property type="entry name" value="FMO-like"/>
    <property type="match status" value="2"/>
</dbReference>
<keyword evidence="4" id="KW-0521">NADP</keyword>
<dbReference type="SUPFAM" id="SSF51905">
    <property type="entry name" value="FAD/NAD(P)-binding domain"/>
    <property type="match status" value="3"/>
</dbReference>
<gene>
    <name evidence="7" type="ORF">C7999DRAFT_44413</name>
</gene>
<dbReference type="EMBL" id="MU857777">
    <property type="protein sequence ID" value="KAK4243831.1"/>
    <property type="molecule type" value="Genomic_DNA"/>
</dbReference>
<dbReference type="GO" id="GO:0050660">
    <property type="term" value="F:flavin adenine dinucleotide binding"/>
    <property type="evidence" value="ECO:0007669"/>
    <property type="project" value="InterPro"/>
</dbReference>
<evidence type="ECO:0000256" key="1">
    <source>
        <dbReference type="ARBA" id="ARBA00009183"/>
    </source>
</evidence>
<name>A0AAN7CKK6_9PEZI</name>
<evidence type="ECO:0008006" key="9">
    <source>
        <dbReference type="Google" id="ProtNLM"/>
    </source>
</evidence>
<evidence type="ECO:0000256" key="5">
    <source>
        <dbReference type="ARBA" id="ARBA00023002"/>
    </source>
</evidence>
<reference evidence="7" key="2">
    <citation type="submission" date="2023-05" db="EMBL/GenBank/DDBJ databases">
        <authorList>
            <consortium name="Lawrence Berkeley National Laboratory"/>
            <person name="Steindorff A."/>
            <person name="Hensen N."/>
            <person name="Bonometti L."/>
            <person name="Westerberg I."/>
            <person name="Brannstrom I.O."/>
            <person name="Guillou S."/>
            <person name="Cros-Aarteil S."/>
            <person name="Calhoun S."/>
            <person name="Haridas S."/>
            <person name="Kuo A."/>
            <person name="Mondo S."/>
            <person name="Pangilinan J."/>
            <person name="Riley R."/>
            <person name="Labutti K."/>
            <person name="Andreopoulos B."/>
            <person name="Lipzen A."/>
            <person name="Chen C."/>
            <person name="Yanf M."/>
            <person name="Daum C."/>
            <person name="Ng V."/>
            <person name="Clum A."/>
            <person name="Ohm R."/>
            <person name="Martin F."/>
            <person name="Silar P."/>
            <person name="Natvig D."/>
            <person name="Lalanne C."/>
            <person name="Gautier V."/>
            <person name="Ament-Velasquez S.L."/>
            <person name="Kruys A."/>
            <person name="Hutchinson M.I."/>
            <person name="Powell A.J."/>
            <person name="Barry K."/>
            <person name="Miller A.N."/>
            <person name="Grigoriev I.V."/>
            <person name="Debuchy R."/>
            <person name="Gladieux P."/>
            <person name="Thoren M.H."/>
            <person name="Johannesson H."/>
        </authorList>
    </citation>
    <scope>NUCLEOTIDE SEQUENCE</scope>
    <source>
        <strain evidence="7">CBS 359.72</strain>
    </source>
</reference>
<feature type="region of interest" description="Disordered" evidence="6">
    <location>
        <begin position="64"/>
        <end position="97"/>
    </location>
</feature>
<proteinExistence type="inferred from homology"/>
<dbReference type="InterPro" id="IPR000960">
    <property type="entry name" value="Flavin_mOase"/>
</dbReference>
<evidence type="ECO:0000256" key="4">
    <source>
        <dbReference type="ARBA" id="ARBA00022857"/>
    </source>
</evidence>
<dbReference type="PRINTS" id="PR00370">
    <property type="entry name" value="FMOXYGENASE"/>
</dbReference>
<dbReference type="Gene3D" id="3.50.50.60">
    <property type="entry name" value="FAD/NAD(P)-binding domain"/>
    <property type="match status" value="2"/>
</dbReference>
<dbReference type="InterPro" id="IPR020946">
    <property type="entry name" value="Flavin_mOase-like"/>
</dbReference>
<comment type="caution">
    <text evidence="7">The sequence shown here is derived from an EMBL/GenBank/DDBJ whole genome shotgun (WGS) entry which is preliminary data.</text>
</comment>
<keyword evidence="8" id="KW-1185">Reference proteome</keyword>
<dbReference type="InterPro" id="IPR050346">
    <property type="entry name" value="FMO-like"/>
</dbReference>
<sequence length="488" mass="54460">MVPQGDDKFYFQAAIESVAVIGAGISGVTSAAYLLRQGLNVTVFECLSVACGVWHYDPTVPPDPPYLNERPPGPAETSGSHQRTLEEASLAHAPPGPYWPKGTPDYITYDEVERYIQKIAVRTGVQDRVQYDTQVESLRKNSSPASPRWTVHTQTLQRAANEGMDVGYKLVGREWFFDVVVVAAGRYHQPRIPDVPGPKEWKERFPENVFHSKGYRSPELFREKTVFLLGSGVSALDIGREIASIAKETYQSSRGGKFDLPAAMFAPVIRRVGPVDKFVIEDRRVGSAQGAIVLKDGQVIKGIDAIVLCTGYITSYPFLGSLQATTVPREKADNHVIITSDGYTTHNLHKDLFYIPDPTLAFVGVPYHASAFSLYDFQAQVVARVFAGKAQLPNQKVMRNEYNERKRAISAGGAAFHSLMNKSVEYMQGIQDWMNRDAVRIGHEPMDAIDPKWLQSQAKFVNELKDRGWLEAFEKNKEIPQLLVKRSL</sequence>
<protein>
    <recommendedName>
        <fullName evidence="9">Flavin-containing monooxygenase</fullName>
    </recommendedName>
</protein>
<keyword evidence="3" id="KW-0274">FAD</keyword>